<comment type="caution">
    <text evidence="4">The sequence shown here is derived from an EMBL/GenBank/DDBJ whole genome shotgun (WGS) entry which is preliminary data.</text>
</comment>
<dbReference type="AlphaFoldDB" id="A0A7W3Y1U4"/>
<feature type="compositionally biased region" description="Low complexity" evidence="3">
    <location>
        <begin position="52"/>
        <end position="73"/>
    </location>
</feature>
<protein>
    <recommendedName>
        <fullName evidence="6">Beta-hydroxyacyl-ACP dehydratase</fullName>
    </recommendedName>
</protein>
<dbReference type="Gene3D" id="3.10.129.10">
    <property type="entry name" value="Hotdog Thioesterase"/>
    <property type="match status" value="2"/>
</dbReference>
<feature type="compositionally biased region" description="Basic residues" evidence="3">
    <location>
        <begin position="1"/>
        <end position="12"/>
    </location>
</feature>
<dbReference type="Proteomes" id="UP000538929">
    <property type="component" value="Unassembled WGS sequence"/>
</dbReference>
<dbReference type="SUPFAM" id="SSF54637">
    <property type="entry name" value="Thioesterase/thiol ester dehydrase-isomerase"/>
    <property type="match status" value="2"/>
</dbReference>
<dbReference type="EMBL" id="VKHT01000383">
    <property type="protein sequence ID" value="MBB0245064.1"/>
    <property type="molecule type" value="Genomic_DNA"/>
</dbReference>
<evidence type="ECO:0000256" key="1">
    <source>
        <dbReference type="ARBA" id="ARBA00009174"/>
    </source>
</evidence>
<comment type="similarity">
    <text evidence="1">Belongs to the thioester dehydratase family. FabZ subfamily.</text>
</comment>
<feature type="compositionally biased region" description="Low complexity" evidence="3">
    <location>
        <begin position="125"/>
        <end position="140"/>
    </location>
</feature>
<dbReference type="PANTHER" id="PTHR30272:SF1">
    <property type="entry name" value="3-HYDROXYACYL-[ACYL-CARRIER-PROTEIN] DEHYDRATASE"/>
    <property type="match status" value="1"/>
</dbReference>
<organism evidence="4 5">
    <name type="scientific">Streptomyces alkaliphilus</name>
    <dbReference type="NCBI Taxonomy" id="1472722"/>
    <lineage>
        <taxon>Bacteria</taxon>
        <taxon>Bacillati</taxon>
        <taxon>Actinomycetota</taxon>
        <taxon>Actinomycetes</taxon>
        <taxon>Kitasatosporales</taxon>
        <taxon>Streptomycetaceae</taxon>
        <taxon>Streptomyces</taxon>
    </lineage>
</organism>
<reference evidence="5" key="1">
    <citation type="submission" date="2019-10" db="EMBL/GenBank/DDBJ databases">
        <title>Streptomyces sp. nov., a novel actinobacterium isolated from alkaline environment.</title>
        <authorList>
            <person name="Golinska P."/>
        </authorList>
    </citation>
    <scope>NUCLEOTIDE SEQUENCE [LARGE SCALE GENOMIC DNA]</scope>
    <source>
        <strain evidence="5">DSM 42118</strain>
    </source>
</reference>
<gene>
    <name evidence="4" type="ORF">FNQ90_13330</name>
</gene>
<dbReference type="Pfam" id="PF07977">
    <property type="entry name" value="FabA"/>
    <property type="match status" value="2"/>
</dbReference>
<dbReference type="GO" id="GO:0016829">
    <property type="term" value="F:lyase activity"/>
    <property type="evidence" value="ECO:0007669"/>
    <property type="project" value="UniProtKB-KW"/>
</dbReference>
<accession>A0A7W3Y1U4</accession>
<feature type="region of interest" description="Disordered" evidence="3">
    <location>
        <begin position="125"/>
        <end position="157"/>
    </location>
</feature>
<proteinExistence type="inferred from homology"/>
<sequence>MRPRPRLPRRGRGTVLPRPVRAARPARSVRADGRRAARRGGDHGRRGGHLPAVGAAGHDGARHAAGLSGFGARSGRRGLRGPRGPGRRDGARVRPGATRHGDHLPRPGRAGGALAAVRPGVVRVSGVPSFSPSPSPGSARTASPDVAGPSPDRHTFATPLRAVDRIEVLAEGPVLRFLAHKTVDPGDPYMAGHFPGLTLLPAVFVLEALRQATTTLLGADEPLNPVEVRSGRWLAPMQGGDEIRLDVTVKAIGVGRWSVTADGVRHDGTPVAEVRMVLGNREAAEGSPPAGGPSIPAPVSPTPLSPGPDYTGILDLLPVRHPMLLVDRVEALDPGRLITTVKAVSGSEPCYGGMAEGLPLSRYTYPRTLMLESFGQSSVLLWLSTGTAEGVPVAAAFRDCRFTGEVRPGAVLRHVARIDRLMANNVFVSGQTWDGDRCVMTVGALIGSSRPRARVDRTMAGTS</sequence>
<evidence type="ECO:0000256" key="3">
    <source>
        <dbReference type="SAM" id="MobiDB-lite"/>
    </source>
</evidence>
<feature type="compositionally biased region" description="Low complexity" evidence="3">
    <location>
        <begin position="13"/>
        <end position="28"/>
    </location>
</feature>
<evidence type="ECO:0000256" key="2">
    <source>
        <dbReference type="ARBA" id="ARBA00023239"/>
    </source>
</evidence>
<name>A0A7W3Y1U4_9ACTN</name>
<dbReference type="InterPro" id="IPR013114">
    <property type="entry name" value="FabA_FabZ"/>
</dbReference>
<feature type="compositionally biased region" description="Basic and acidic residues" evidence="3">
    <location>
        <begin position="29"/>
        <end position="45"/>
    </location>
</feature>
<evidence type="ECO:0000313" key="4">
    <source>
        <dbReference type="EMBL" id="MBB0245064.1"/>
    </source>
</evidence>
<evidence type="ECO:0000313" key="5">
    <source>
        <dbReference type="Proteomes" id="UP000538929"/>
    </source>
</evidence>
<evidence type="ECO:0008006" key="6">
    <source>
        <dbReference type="Google" id="ProtNLM"/>
    </source>
</evidence>
<dbReference type="PANTHER" id="PTHR30272">
    <property type="entry name" value="3-HYDROXYACYL-[ACYL-CARRIER-PROTEIN] DEHYDRATASE"/>
    <property type="match status" value="1"/>
</dbReference>
<keyword evidence="2" id="KW-0456">Lyase</keyword>
<feature type="region of interest" description="Disordered" evidence="3">
    <location>
        <begin position="1"/>
        <end position="112"/>
    </location>
</feature>
<keyword evidence="5" id="KW-1185">Reference proteome</keyword>
<dbReference type="InterPro" id="IPR029069">
    <property type="entry name" value="HotDog_dom_sf"/>
</dbReference>